<reference evidence="1 2" key="1">
    <citation type="submission" date="2015-07" db="EMBL/GenBank/DDBJ databases">
        <title>Emmonsia species relationships and genome sequence.</title>
        <authorList>
            <person name="Cuomo C.A."/>
            <person name="Schwartz I.S."/>
            <person name="Kenyon C."/>
            <person name="de Hoog G.S."/>
            <person name="Govender N.P."/>
            <person name="Botha A."/>
            <person name="Moreno L."/>
            <person name="de Vries M."/>
            <person name="Munoz J.F."/>
            <person name="Stielow J.B."/>
        </authorList>
    </citation>
    <scope>NUCLEOTIDE SEQUENCE [LARGE SCALE GENOMIC DNA]</scope>
    <source>
        <strain evidence="1 2">CBS 136260</strain>
    </source>
</reference>
<keyword evidence="2" id="KW-1185">Reference proteome</keyword>
<evidence type="ECO:0000313" key="2">
    <source>
        <dbReference type="Proteomes" id="UP000091918"/>
    </source>
</evidence>
<dbReference type="AlphaFoldDB" id="A0A1B7P6S5"/>
<dbReference type="EMBL" id="LGUA01000053">
    <property type="protein sequence ID" value="OAX84734.1"/>
    <property type="molecule type" value="Genomic_DNA"/>
</dbReference>
<sequence>MASMTKWDTPSYKFDPQHRSCVGKITVIACPECNGSLRLKMPSTWVDSNNETIIWHNSHLDMVMEKFEAQRGVRRTIGTEGRHRE</sequence>
<name>A0A1B7P6S5_9EURO</name>
<evidence type="ECO:0000313" key="1">
    <source>
        <dbReference type="EMBL" id="OAX84734.1"/>
    </source>
</evidence>
<dbReference type="OrthoDB" id="4188458at2759"/>
<protein>
    <submittedName>
        <fullName evidence="1">Uncharacterized protein</fullName>
    </submittedName>
</protein>
<comment type="caution">
    <text evidence="1">The sequence shown here is derived from an EMBL/GenBank/DDBJ whole genome shotgun (WGS) entry which is preliminary data.</text>
</comment>
<proteinExistence type="predicted"/>
<gene>
    <name evidence="1" type="ORF">ACJ72_00900</name>
</gene>
<accession>A0A1B7P6S5</accession>
<organism evidence="1 2">
    <name type="scientific">Emergomyces africanus</name>
    <dbReference type="NCBI Taxonomy" id="1955775"/>
    <lineage>
        <taxon>Eukaryota</taxon>
        <taxon>Fungi</taxon>
        <taxon>Dikarya</taxon>
        <taxon>Ascomycota</taxon>
        <taxon>Pezizomycotina</taxon>
        <taxon>Eurotiomycetes</taxon>
        <taxon>Eurotiomycetidae</taxon>
        <taxon>Onygenales</taxon>
        <taxon>Ajellomycetaceae</taxon>
        <taxon>Emergomyces</taxon>
    </lineage>
</organism>
<dbReference type="Proteomes" id="UP000091918">
    <property type="component" value="Unassembled WGS sequence"/>
</dbReference>